<protein>
    <submittedName>
        <fullName evidence="7">Uncharacterized protein</fullName>
    </submittedName>
</protein>
<reference evidence="7 8" key="1">
    <citation type="submission" date="2013-09" db="EMBL/GenBank/DDBJ databases">
        <title>Corchorus capsularis genome sequencing.</title>
        <authorList>
            <person name="Alam M."/>
            <person name="Haque M.S."/>
            <person name="Islam M.S."/>
            <person name="Emdad E.M."/>
            <person name="Islam M.M."/>
            <person name="Ahmed B."/>
            <person name="Halim A."/>
            <person name="Hossen Q.M.M."/>
            <person name="Hossain M.Z."/>
            <person name="Ahmed R."/>
            <person name="Khan M.M."/>
            <person name="Islam R."/>
            <person name="Rashid M.M."/>
            <person name="Khan S.A."/>
            <person name="Rahman M.S."/>
            <person name="Alam M."/>
        </authorList>
    </citation>
    <scope>NUCLEOTIDE SEQUENCE [LARGE SCALE GENOMIC DNA]</scope>
    <source>
        <strain evidence="8">cv. CVL-1</strain>
        <tissue evidence="7">Whole seedling</tissue>
    </source>
</reference>
<dbReference type="AlphaFoldDB" id="A0A1R3KI36"/>
<evidence type="ECO:0000313" key="7">
    <source>
        <dbReference type="EMBL" id="OMP06752.1"/>
    </source>
</evidence>
<evidence type="ECO:0000256" key="4">
    <source>
        <dbReference type="ARBA" id="ARBA00023054"/>
    </source>
</evidence>
<feature type="coiled-coil region" evidence="6">
    <location>
        <begin position="96"/>
        <end position="238"/>
    </location>
</feature>
<evidence type="ECO:0000256" key="6">
    <source>
        <dbReference type="SAM" id="Coils"/>
    </source>
</evidence>
<evidence type="ECO:0000313" key="8">
    <source>
        <dbReference type="Proteomes" id="UP000188268"/>
    </source>
</evidence>
<name>A0A1R3KI36_COCAP</name>
<dbReference type="Gramene" id="OMP06752">
    <property type="protein sequence ID" value="OMP06752"/>
    <property type="gene ID" value="CCACVL1_01445"/>
</dbReference>
<keyword evidence="1" id="KW-0493">Microtubule</keyword>
<evidence type="ECO:0000256" key="5">
    <source>
        <dbReference type="ARBA" id="ARBA00023175"/>
    </source>
</evidence>
<keyword evidence="3" id="KW-0067">ATP-binding</keyword>
<keyword evidence="5" id="KW-0505">Motor protein</keyword>
<dbReference type="InterPro" id="IPR044986">
    <property type="entry name" value="KIF15/KIN-12"/>
</dbReference>
<dbReference type="GO" id="GO:0005874">
    <property type="term" value="C:microtubule"/>
    <property type="evidence" value="ECO:0007669"/>
    <property type="project" value="UniProtKB-KW"/>
</dbReference>
<evidence type="ECO:0000256" key="3">
    <source>
        <dbReference type="ARBA" id="ARBA00022840"/>
    </source>
</evidence>
<dbReference type="GO" id="GO:0005524">
    <property type="term" value="F:ATP binding"/>
    <property type="evidence" value="ECO:0007669"/>
    <property type="project" value="UniProtKB-KW"/>
</dbReference>
<proteinExistence type="predicted"/>
<dbReference type="Proteomes" id="UP000188268">
    <property type="component" value="Unassembled WGS sequence"/>
</dbReference>
<keyword evidence="4 6" id="KW-0175">Coiled coil</keyword>
<dbReference type="PANTHER" id="PTHR37739">
    <property type="entry name" value="KINESIN-LIKE PROTEIN KIN-12D"/>
    <property type="match status" value="1"/>
</dbReference>
<dbReference type="EMBL" id="AWWV01004794">
    <property type="protein sequence ID" value="OMP06752.1"/>
    <property type="molecule type" value="Genomic_DNA"/>
</dbReference>
<sequence length="277" mass="32259">MLFCISNSRSSVEDVCSEMIEKELLLFILHQCYFGDVTRQPLTFRNEVYSVLNTSAKSRFICQSENVVYHKKSIDEEDESKQLKHLEKRETHLSDNNDLIDENLSLKKELRRKETLLEGLLFDLHLLQESASNSMEIKDENEKLMLALKQVRHELEMRRNQVDDLLAQHSKLEVRLSDAENALLISNSNLDQAKETIDSLLDQSTEMKMLLEDLYLKKAEAEEQLEEQKEVVKGLEKEILHLNYSVEKDLLSSVEGIEEDLRKALVREMNSVKKFSL</sequence>
<evidence type="ECO:0000256" key="1">
    <source>
        <dbReference type="ARBA" id="ARBA00022701"/>
    </source>
</evidence>
<keyword evidence="8" id="KW-1185">Reference proteome</keyword>
<organism evidence="7 8">
    <name type="scientific">Corchorus capsularis</name>
    <name type="common">Jute</name>
    <dbReference type="NCBI Taxonomy" id="210143"/>
    <lineage>
        <taxon>Eukaryota</taxon>
        <taxon>Viridiplantae</taxon>
        <taxon>Streptophyta</taxon>
        <taxon>Embryophyta</taxon>
        <taxon>Tracheophyta</taxon>
        <taxon>Spermatophyta</taxon>
        <taxon>Magnoliopsida</taxon>
        <taxon>eudicotyledons</taxon>
        <taxon>Gunneridae</taxon>
        <taxon>Pentapetalae</taxon>
        <taxon>rosids</taxon>
        <taxon>malvids</taxon>
        <taxon>Malvales</taxon>
        <taxon>Malvaceae</taxon>
        <taxon>Grewioideae</taxon>
        <taxon>Apeibeae</taxon>
        <taxon>Corchorus</taxon>
    </lineage>
</organism>
<comment type="caution">
    <text evidence="7">The sequence shown here is derived from an EMBL/GenBank/DDBJ whole genome shotgun (WGS) entry which is preliminary data.</text>
</comment>
<dbReference type="OrthoDB" id="3176171at2759"/>
<dbReference type="STRING" id="210143.A0A1R3KI36"/>
<dbReference type="PANTHER" id="PTHR37739:SF18">
    <property type="entry name" value="KINESIN-LIKE PROTEIN KIN-12C"/>
    <property type="match status" value="1"/>
</dbReference>
<evidence type="ECO:0000256" key="2">
    <source>
        <dbReference type="ARBA" id="ARBA00022741"/>
    </source>
</evidence>
<gene>
    <name evidence="7" type="ORF">CCACVL1_01445</name>
</gene>
<accession>A0A1R3KI36</accession>
<keyword evidence="2" id="KW-0547">Nucleotide-binding</keyword>